<organism evidence="4 5">
    <name type="scientific">Acanthamoeba castellanii (strain ATCC 30010 / Neff)</name>
    <dbReference type="NCBI Taxonomy" id="1257118"/>
    <lineage>
        <taxon>Eukaryota</taxon>
        <taxon>Amoebozoa</taxon>
        <taxon>Discosea</taxon>
        <taxon>Longamoebia</taxon>
        <taxon>Centramoebida</taxon>
        <taxon>Acanthamoebidae</taxon>
        <taxon>Acanthamoeba</taxon>
    </lineage>
</organism>
<dbReference type="Pfam" id="PF14942">
    <property type="entry name" value="Muted"/>
    <property type="match status" value="1"/>
</dbReference>
<evidence type="ECO:0000256" key="2">
    <source>
        <dbReference type="ARBA" id="ARBA00019580"/>
    </source>
</evidence>
<dbReference type="InterPro" id="IPR017243">
    <property type="entry name" value="Bloc1s5"/>
</dbReference>
<proteinExistence type="inferred from homology"/>
<reference evidence="4 5" key="1">
    <citation type="journal article" date="2013" name="Genome Biol.">
        <title>Genome of Acanthamoeba castellanii highlights extensive lateral gene transfer and early evolution of tyrosine kinase signaling.</title>
        <authorList>
            <person name="Clarke M."/>
            <person name="Lohan A.J."/>
            <person name="Liu B."/>
            <person name="Lagkouvardos I."/>
            <person name="Roy S."/>
            <person name="Zafar N."/>
            <person name="Bertelli C."/>
            <person name="Schilde C."/>
            <person name="Kianianmomeni A."/>
            <person name="Burglin T.R."/>
            <person name="Frech C."/>
            <person name="Turcotte B."/>
            <person name="Kopec K.O."/>
            <person name="Synnott J.M."/>
            <person name="Choo C."/>
            <person name="Paponov I."/>
            <person name="Finkler A."/>
            <person name="Soon Heng Tan C."/>
            <person name="Hutchins A.P."/>
            <person name="Weinmeier T."/>
            <person name="Rattei T."/>
            <person name="Chu J.S."/>
            <person name="Gimenez G."/>
            <person name="Irimia M."/>
            <person name="Rigden D.J."/>
            <person name="Fitzpatrick D.A."/>
            <person name="Lorenzo-Morales J."/>
            <person name="Bateman A."/>
            <person name="Chiu C.H."/>
            <person name="Tang P."/>
            <person name="Hegemann P."/>
            <person name="Fromm H."/>
            <person name="Raoult D."/>
            <person name="Greub G."/>
            <person name="Miranda-Saavedra D."/>
            <person name="Chen N."/>
            <person name="Nash P."/>
            <person name="Ginger M.L."/>
            <person name="Horn M."/>
            <person name="Schaap P."/>
            <person name="Caler L."/>
            <person name="Loftus B."/>
        </authorList>
    </citation>
    <scope>NUCLEOTIDE SEQUENCE [LARGE SCALE GENOMIC DNA]</scope>
    <source>
        <strain evidence="4 5">Neff</strain>
    </source>
</reference>
<feature type="compositionally biased region" description="Basic and acidic residues" evidence="3">
    <location>
        <begin position="91"/>
        <end position="108"/>
    </location>
</feature>
<dbReference type="VEuPathDB" id="AmoebaDB:ACA1_368760"/>
<dbReference type="PANTHER" id="PTHR31784">
    <property type="entry name" value="BIOGENESIS OF LYSOSOME-RELATED ORGANELLES COMPLEX 1 SUBUNIT 5"/>
    <property type="match status" value="1"/>
</dbReference>
<dbReference type="KEGG" id="acan:ACA1_368760"/>
<gene>
    <name evidence="4" type="ORF">ACA1_368760</name>
</gene>
<keyword evidence="5" id="KW-1185">Reference proteome</keyword>
<sequence>MGATLPFGPRIAKALRAELEYSQREFEERRGDGPQVELEDTAQVIQTVHRELDSCTDLVGDVLGDITQQVHNISCMIGMQLLKASANQSKYEAESRQRREEEAKDKTDFMVGIEEERRKVDAEFANDVIRLEHMYRVMADTD</sequence>
<dbReference type="RefSeq" id="XP_004340164.1">
    <property type="nucleotide sequence ID" value="XM_004340116.1"/>
</dbReference>
<dbReference type="GO" id="GO:0031083">
    <property type="term" value="C:BLOC-1 complex"/>
    <property type="evidence" value="ECO:0007669"/>
    <property type="project" value="InterPro"/>
</dbReference>
<dbReference type="GO" id="GO:0030133">
    <property type="term" value="C:transport vesicle"/>
    <property type="evidence" value="ECO:0007669"/>
    <property type="project" value="InterPro"/>
</dbReference>
<dbReference type="AlphaFoldDB" id="L8GY25"/>
<protein>
    <recommendedName>
        <fullName evidence="2">Biogenesis of lysosome-related organelles complex 1 subunit 5</fullName>
    </recommendedName>
</protein>
<dbReference type="Proteomes" id="UP000011083">
    <property type="component" value="Unassembled WGS sequence"/>
</dbReference>
<comment type="similarity">
    <text evidence="1">Belongs to the BLOC1S5 family.</text>
</comment>
<dbReference type="GeneID" id="14919074"/>
<evidence type="ECO:0000256" key="3">
    <source>
        <dbReference type="SAM" id="MobiDB-lite"/>
    </source>
</evidence>
<evidence type="ECO:0000313" key="5">
    <source>
        <dbReference type="Proteomes" id="UP000011083"/>
    </source>
</evidence>
<name>L8GY25_ACACF</name>
<dbReference type="EMBL" id="KB007960">
    <property type="protein sequence ID" value="ELR18144.1"/>
    <property type="molecule type" value="Genomic_DNA"/>
</dbReference>
<feature type="region of interest" description="Disordered" evidence="3">
    <location>
        <begin position="88"/>
        <end position="108"/>
    </location>
</feature>
<accession>L8GY25</accession>
<evidence type="ECO:0000313" key="4">
    <source>
        <dbReference type="EMBL" id="ELR18144.1"/>
    </source>
</evidence>
<evidence type="ECO:0000256" key="1">
    <source>
        <dbReference type="ARBA" id="ARBA00010754"/>
    </source>
</evidence>
<dbReference type="PANTHER" id="PTHR31784:SF2">
    <property type="entry name" value="BIOGENESIS OF LYSOSOME-RELATED ORGANELLES COMPLEX 1 SUBUNIT 5"/>
    <property type="match status" value="1"/>
</dbReference>